<proteinExistence type="predicted"/>
<name>A0ABU8RNC7_9ACTN</name>
<gene>
    <name evidence="3" type="ORF">WDZ17_14190</name>
</gene>
<dbReference type="RefSeq" id="WP_339575826.1">
    <property type="nucleotide sequence ID" value="NZ_JBBIAA010000023.1"/>
</dbReference>
<keyword evidence="2" id="KW-0812">Transmembrane</keyword>
<evidence type="ECO:0000256" key="1">
    <source>
        <dbReference type="SAM" id="MobiDB-lite"/>
    </source>
</evidence>
<protein>
    <submittedName>
        <fullName evidence="3">Uncharacterized protein</fullName>
    </submittedName>
</protein>
<evidence type="ECO:0000256" key="2">
    <source>
        <dbReference type="SAM" id="Phobius"/>
    </source>
</evidence>
<reference evidence="3 4" key="1">
    <citation type="journal article" date="2017" name="Int. J. Syst. Evol. Microbiol.">
        <title>Pseudokineococcus basanitobsidens sp. nov., isolated from volcanic rock.</title>
        <authorList>
            <person name="Lee D.W."/>
            <person name="Park M.Y."/>
            <person name="Kim J.J."/>
            <person name="Kim B.S."/>
        </authorList>
    </citation>
    <scope>NUCLEOTIDE SEQUENCE [LARGE SCALE GENOMIC DNA]</scope>
    <source>
        <strain evidence="3 4">DSM 103726</strain>
    </source>
</reference>
<evidence type="ECO:0000313" key="3">
    <source>
        <dbReference type="EMBL" id="MEJ5946443.1"/>
    </source>
</evidence>
<dbReference type="EMBL" id="JBBIAA010000023">
    <property type="protein sequence ID" value="MEJ5946443.1"/>
    <property type="molecule type" value="Genomic_DNA"/>
</dbReference>
<dbReference type="Proteomes" id="UP001387100">
    <property type="component" value="Unassembled WGS sequence"/>
</dbReference>
<feature type="transmembrane region" description="Helical" evidence="2">
    <location>
        <begin position="6"/>
        <end position="27"/>
    </location>
</feature>
<keyword evidence="2" id="KW-0472">Membrane</keyword>
<organism evidence="3 4">
    <name type="scientific">Pseudokineococcus basanitobsidens</name>
    <dbReference type="NCBI Taxonomy" id="1926649"/>
    <lineage>
        <taxon>Bacteria</taxon>
        <taxon>Bacillati</taxon>
        <taxon>Actinomycetota</taxon>
        <taxon>Actinomycetes</taxon>
        <taxon>Kineosporiales</taxon>
        <taxon>Kineosporiaceae</taxon>
        <taxon>Pseudokineococcus</taxon>
    </lineage>
</organism>
<keyword evidence="4" id="KW-1185">Reference proteome</keyword>
<evidence type="ECO:0000313" key="4">
    <source>
        <dbReference type="Proteomes" id="UP001387100"/>
    </source>
</evidence>
<comment type="caution">
    <text evidence="3">The sequence shown here is derived from an EMBL/GenBank/DDBJ whole genome shotgun (WGS) entry which is preliminary data.</text>
</comment>
<keyword evidence="2" id="KW-1133">Transmembrane helix</keyword>
<feature type="region of interest" description="Disordered" evidence="1">
    <location>
        <begin position="99"/>
        <end position="133"/>
    </location>
</feature>
<accession>A0ABU8RNC7</accession>
<feature type="compositionally biased region" description="Acidic residues" evidence="1">
    <location>
        <begin position="106"/>
        <end position="125"/>
    </location>
</feature>
<sequence length="133" mass="13442">MGASAWVSAAVGLVGALVGAAAGYLGAVRSARRAGSEAWAANALSLARALIDSEDAAQRALGGRLLEAGVGAVADAEDTPERIRAATRNPDLSLAVEDLRSLGGDPDAEQGAEQDVELDEGEGDAQEGRPRHP</sequence>